<evidence type="ECO:0000313" key="6">
    <source>
        <dbReference type="EMBL" id="CAB3230778.1"/>
    </source>
</evidence>
<dbReference type="GO" id="GO:0017171">
    <property type="term" value="F:serine hydrolase activity"/>
    <property type="evidence" value="ECO:0007669"/>
    <property type="project" value="TreeGrafter"/>
</dbReference>
<dbReference type="Pfam" id="PF00151">
    <property type="entry name" value="Lipase"/>
    <property type="match status" value="1"/>
</dbReference>
<evidence type="ECO:0000256" key="3">
    <source>
        <dbReference type="ARBA" id="ARBA00022525"/>
    </source>
</evidence>
<dbReference type="PANTHER" id="PTHR11610:SF169">
    <property type="entry name" value="GH15759P-RELATED"/>
    <property type="match status" value="1"/>
</dbReference>
<gene>
    <name evidence="6" type="ORF">APLA_LOCUS4346</name>
</gene>
<name>A0A8S0ZDN2_ARCPL</name>
<keyword evidence="7" id="KW-1185">Reference proteome</keyword>
<evidence type="ECO:0000313" key="7">
    <source>
        <dbReference type="Proteomes" id="UP000494106"/>
    </source>
</evidence>
<protein>
    <recommendedName>
        <fullName evidence="5">Lipase domain-containing protein</fullName>
    </recommendedName>
</protein>
<evidence type="ECO:0000259" key="5">
    <source>
        <dbReference type="Pfam" id="PF00151"/>
    </source>
</evidence>
<dbReference type="Proteomes" id="UP000494106">
    <property type="component" value="Unassembled WGS sequence"/>
</dbReference>
<dbReference type="GO" id="GO:0016298">
    <property type="term" value="F:lipase activity"/>
    <property type="evidence" value="ECO:0007669"/>
    <property type="project" value="InterPro"/>
</dbReference>
<organism evidence="6 7">
    <name type="scientific">Arctia plantaginis</name>
    <name type="common">Wood tiger moth</name>
    <name type="synonym">Phalaena plantaginis</name>
    <dbReference type="NCBI Taxonomy" id="874455"/>
    <lineage>
        <taxon>Eukaryota</taxon>
        <taxon>Metazoa</taxon>
        <taxon>Ecdysozoa</taxon>
        <taxon>Arthropoda</taxon>
        <taxon>Hexapoda</taxon>
        <taxon>Insecta</taxon>
        <taxon>Pterygota</taxon>
        <taxon>Neoptera</taxon>
        <taxon>Endopterygota</taxon>
        <taxon>Lepidoptera</taxon>
        <taxon>Glossata</taxon>
        <taxon>Ditrysia</taxon>
        <taxon>Noctuoidea</taxon>
        <taxon>Erebidae</taxon>
        <taxon>Arctiinae</taxon>
        <taxon>Arctia</taxon>
    </lineage>
</organism>
<dbReference type="AlphaFoldDB" id="A0A8S0ZDN2"/>
<dbReference type="InterPro" id="IPR000734">
    <property type="entry name" value="TAG_lipase"/>
</dbReference>
<comment type="caution">
    <text evidence="6">The sequence shown here is derived from an EMBL/GenBank/DDBJ whole genome shotgun (WGS) entry which is preliminary data.</text>
</comment>
<dbReference type="InterPro" id="IPR029058">
    <property type="entry name" value="AB_hydrolase_fold"/>
</dbReference>
<dbReference type="PANTHER" id="PTHR11610">
    <property type="entry name" value="LIPASE"/>
    <property type="match status" value="1"/>
</dbReference>
<evidence type="ECO:0000256" key="4">
    <source>
        <dbReference type="RuleBase" id="RU004262"/>
    </source>
</evidence>
<dbReference type="PRINTS" id="PR00821">
    <property type="entry name" value="TAGLIPASE"/>
</dbReference>
<reference evidence="6 7" key="1">
    <citation type="submission" date="2020-04" db="EMBL/GenBank/DDBJ databases">
        <authorList>
            <person name="Wallbank WR R."/>
            <person name="Pardo Diaz C."/>
            <person name="Kozak K."/>
            <person name="Martin S."/>
            <person name="Jiggins C."/>
            <person name="Moest M."/>
            <person name="Warren A I."/>
            <person name="Byers J.R.P. K."/>
            <person name="Montejo-Kovacevich G."/>
            <person name="Yen C E."/>
        </authorList>
    </citation>
    <scope>NUCLEOTIDE SEQUENCE [LARGE SCALE GENOMIC DNA]</scope>
</reference>
<comment type="subcellular location">
    <subcellularLocation>
        <location evidence="1">Secreted</location>
    </subcellularLocation>
</comment>
<dbReference type="SUPFAM" id="SSF53474">
    <property type="entry name" value="alpha/beta-Hydrolases"/>
    <property type="match status" value="1"/>
</dbReference>
<comment type="similarity">
    <text evidence="2 4">Belongs to the AB hydrolase superfamily. Lipase family.</text>
</comment>
<proteinExistence type="inferred from homology"/>
<dbReference type="OrthoDB" id="199913at2759"/>
<dbReference type="InterPro" id="IPR033906">
    <property type="entry name" value="Lipase_N"/>
</dbReference>
<evidence type="ECO:0000256" key="2">
    <source>
        <dbReference type="ARBA" id="ARBA00010701"/>
    </source>
</evidence>
<dbReference type="Gene3D" id="3.40.50.1820">
    <property type="entry name" value="alpha/beta hydrolase"/>
    <property type="match status" value="1"/>
</dbReference>
<dbReference type="GO" id="GO:0005615">
    <property type="term" value="C:extracellular space"/>
    <property type="evidence" value="ECO:0007669"/>
    <property type="project" value="TreeGrafter"/>
</dbReference>
<keyword evidence="3" id="KW-0964">Secreted</keyword>
<feature type="domain" description="Lipase" evidence="5">
    <location>
        <begin position="62"/>
        <end position="334"/>
    </location>
</feature>
<sequence>MEDVESVELNAKYSVFPTFSFHPPFSSVSFNTFTRRTNLPLSTSAVHISSAYITMAAAWVMSNPTIFQVIPSNDVAGLRASGFNLNNPTVIYLMGFSESSSGISTSTVRNAFLSADDYNFIAVDWSRLIAFPWYITAVRNTRYMGRQLANFIQFLNENGFPASSVHIVGFSLGAEAAGFAGKQLRSRGLLVGRITGLDPAYPGYSFTNNDGHLAKGDAAFVDVLHTNPVLGFPTPIGDVDFYANAGSFIQPGCWIDELFKNSEFAYIYGCSHVRAWRLYAESLSNPYGFPATRCRDWTSASRRCRFQTDGYMGIAASATLTGKMYFHTNSKPPFAKNGP</sequence>
<dbReference type="GO" id="GO:0016042">
    <property type="term" value="P:lipid catabolic process"/>
    <property type="evidence" value="ECO:0007669"/>
    <property type="project" value="TreeGrafter"/>
</dbReference>
<dbReference type="EMBL" id="CADEBC010000428">
    <property type="protein sequence ID" value="CAB3230778.1"/>
    <property type="molecule type" value="Genomic_DNA"/>
</dbReference>
<dbReference type="InterPro" id="IPR013818">
    <property type="entry name" value="Lipase"/>
</dbReference>
<accession>A0A8S0ZDN2</accession>
<evidence type="ECO:0000256" key="1">
    <source>
        <dbReference type="ARBA" id="ARBA00004613"/>
    </source>
</evidence>
<dbReference type="CDD" id="cd00707">
    <property type="entry name" value="Pancreat_lipase_like"/>
    <property type="match status" value="1"/>
</dbReference>